<comment type="subcellular location">
    <subcellularLocation>
        <location evidence="8">Cell membrane</location>
        <topology evidence="8">Peripheral membrane protein</topology>
    </subcellularLocation>
    <subcellularLocation>
        <location evidence="1">Endomembrane system</location>
        <topology evidence="1">Peripheral membrane protein</topology>
    </subcellularLocation>
</comment>
<dbReference type="CDD" id="cd12152">
    <property type="entry name" value="F1-ATPase_delta"/>
    <property type="match status" value="1"/>
</dbReference>
<keyword evidence="8" id="KW-1003">Cell membrane</keyword>
<dbReference type="InterPro" id="IPR020546">
    <property type="entry name" value="ATP_synth_F1_dsu/esu_N"/>
</dbReference>
<evidence type="ECO:0000256" key="9">
    <source>
        <dbReference type="RuleBase" id="RU003656"/>
    </source>
</evidence>
<dbReference type="STRING" id="1802056.A2954_05450"/>
<keyword evidence="7 8" id="KW-0066">ATP synthesis</keyword>
<keyword evidence="6 8" id="KW-0139">CF(1)</keyword>
<dbReference type="PANTHER" id="PTHR13822">
    <property type="entry name" value="ATP SYNTHASE DELTA/EPSILON CHAIN"/>
    <property type="match status" value="1"/>
</dbReference>
<dbReference type="PANTHER" id="PTHR13822:SF10">
    <property type="entry name" value="ATP SYNTHASE EPSILON CHAIN, CHLOROPLASTIC"/>
    <property type="match status" value="1"/>
</dbReference>
<comment type="similarity">
    <text evidence="2 8 9">Belongs to the ATPase epsilon chain family.</text>
</comment>
<comment type="subunit">
    <text evidence="8 9">F-type ATPases have 2 components, CF(1) - the catalytic core - and CF(0) - the membrane proton channel. CF(1) has five subunits: alpha(3), beta(3), gamma(1), delta(1), epsilon(1). CF(0) has three main subunits: a, b and c.</text>
</comment>
<dbReference type="Proteomes" id="UP000177698">
    <property type="component" value="Unassembled WGS sequence"/>
</dbReference>
<sequence>MAVLHLKIITPQKIALEEDVLSVTAPSAQGEITVLPQHSNLFTLLKEGIVKIKPVYAKVPEDKEKYLAIGGGYLETDGEEINILVSRAYGQDEIDAEKTQKAIDEAQKTISLAKDESQRKQAISLLRRSVLNLKLMKRKKRPSS</sequence>
<dbReference type="GO" id="GO:0045259">
    <property type="term" value="C:proton-transporting ATP synthase complex"/>
    <property type="evidence" value="ECO:0007669"/>
    <property type="project" value="UniProtKB-KW"/>
</dbReference>
<dbReference type="InterPro" id="IPR001469">
    <property type="entry name" value="ATP_synth_F1_dsu/esu"/>
</dbReference>
<dbReference type="GO" id="GO:0005524">
    <property type="term" value="F:ATP binding"/>
    <property type="evidence" value="ECO:0007669"/>
    <property type="project" value="UniProtKB-UniRule"/>
</dbReference>
<keyword evidence="5 8" id="KW-0472">Membrane</keyword>
<keyword evidence="8" id="KW-0375">Hydrogen ion transport</keyword>
<evidence type="ECO:0000259" key="10">
    <source>
        <dbReference type="Pfam" id="PF02823"/>
    </source>
</evidence>
<keyword evidence="3 8" id="KW-0813">Transport</keyword>
<evidence type="ECO:0000256" key="6">
    <source>
        <dbReference type="ARBA" id="ARBA00023196"/>
    </source>
</evidence>
<proteinExistence type="inferred from homology"/>
<dbReference type="Pfam" id="PF02823">
    <property type="entry name" value="ATP-synt_DE_N"/>
    <property type="match status" value="1"/>
</dbReference>
<evidence type="ECO:0000256" key="8">
    <source>
        <dbReference type="HAMAP-Rule" id="MF_00530"/>
    </source>
</evidence>
<evidence type="ECO:0000256" key="2">
    <source>
        <dbReference type="ARBA" id="ARBA00005712"/>
    </source>
</evidence>
<evidence type="ECO:0000313" key="12">
    <source>
        <dbReference type="Proteomes" id="UP000177698"/>
    </source>
</evidence>
<feature type="domain" description="ATP synthase F1 complex delta/epsilon subunit N-terminal" evidence="10">
    <location>
        <begin position="4"/>
        <end position="88"/>
    </location>
</feature>
<dbReference type="EMBL" id="MGAG01000035">
    <property type="protein sequence ID" value="OGK39869.1"/>
    <property type="molecule type" value="Genomic_DNA"/>
</dbReference>
<dbReference type="Gene3D" id="2.60.15.10">
    <property type="entry name" value="F0F1 ATP synthase delta/epsilon subunit, N-terminal"/>
    <property type="match status" value="1"/>
</dbReference>
<dbReference type="NCBIfam" id="TIGR01216">
    <property type="entry name" value="ATP_synt_epsi"/>
    <property type="match status" value="1"/>
</dbReference>
<evidence type="ECO:0000256" key="5">
    <source>
        <dbReference type="ARBA" id="ARBA00023136"/>
    </source>
</evidence>
<evidence type="ECO:0000256" key="7">
    <source>
        <dbReference type="ARBA" id="ARBA00023310"/>
    </source>
</evidence>
<organism evidence="11 12">
    <name type="scientific">Candidatus Roizmanbacteria bacterium RIFCSPLOWO2_01_FULL_37_12</name>
    <dbReference type="NCBI Taxonomy" id="1802056"/>
    <lineage>
        <taxon>Bacteria</taxon>
        <taxon>Candidatus Roizmaniibacteriota</taxon>
    </lineage>
</organism>
<gene>
    <name evidence="8" type="primary">atpC</name>
    <name evidence="11" type="ORF">A2954_05450</name>
</gene>
<dbReference type="SUPFAM" id="SSF51344">
    <property type="entry name" value="Epsilon subunit of F1F0-ATP synthase N-terminal domain"/>
    <property type="match status" value="1"/>
</dbReference>
<dbReference type="AlphaFoldDB" id="A0A1F7I944"/>
<dbReference type="GO" id="GO:0046933">
    <property type="term" value="F:proton-transporting ATP synthase activity, rotational mechanism"/>
    <property type="evidence" value="ECO:0007669"/>
    <property type="project" value="UniProtKB-UniRule"/>
</dbReference>
<comment type="function">
    <text evidence="8">Produces ATP from ADP in the presence of a proton gradient across the membrane.</text>
</comment>
<evidence type="ECO:0000256" key="1">
    <source>
        <dbReference type="ARBA" id="ARBA00004184"/>
    </source>
</evidence>
<evidence type="ECO:0000313" key="11">
    <source>
        <dbReference type="EMBL" id="OGK39869.1"/>
    </source>
</evidence>
<evidence type="ECO:0000256" key="4">
    <source>
        <dbReference type="ARBA" id="ARBA00023065"/>
    </source>
</evidence>
<dbReference type="HAMAP" id="MF_00530">
    <property type="entry name" value="ATP_synth_epsil_bac"/>
    <property type="match status" value="1"/>
</dbReference>
<name>A0A1F7I944_9BACT</name>
<dbReference type="GO" id="GO:0005886">
    <property type="term" value="C:plasma membrane"/>
    <property type="evidence" value="ECO:0007669"/>
    <property type="project" value="UniProtKB-SubCell"/>
</dbReference>
<keyword evidence="4 8" id="KW-0406">Ion transport</keyword>
<reference evidence="11 12" key="1">
    <citation type="journal article" date="2016" name="Nat. Commun.">
        <title>Thousands of microbial genomes shed light on interconnected biogeochemical processes in an aquifer system.</title>
        <authorList>
            <person name="Anantharaman K."/>
            <person name="Brown C.T."/>
            <person name="Hug L.A."/>
            <person name="Sharon I."/>
            <person name="Castelle C.J."/>
            <person name="Probst A.J."/>
            <person name="Thomas B.C."/>
            <person name="Singh A."/>
            <person name="Wilkins M.J."/>
            <person name="Karaoz U."/>
            <person name="Brodie E.L."/>
            <person name="Williams K.H."/>
            <person name="Hubbard S.S."/>
            <person name="Banfield J.F."/>
        </authorList>
    </citation>
    <scope>NUCLEOTIDE SEQUENCE [LARGE SCALE GENOMIC DNA]</scope>
</reference>
<dbReference type="GO" id="GO:0012505">
    <property type="term" value="C:endomembrane system"/>
    <property type="evidence" value="ECO:0007669"/>
    <property type="project" value="UniProtKB-SubCell"/>
</dbReference>
<evidence type="ECO:0000256" key="3">
    <source>
        <dbReference type="ARBA" id="ARBA00022448"/>
    </source>
</evidence>
<accession>A0A1F7I944</accession>
<protein>
    <recommendedName>
        <fullName evidence="8">ATP synthase epsilon chain</fullName>
    </recommendedName>
    <alternativeName>
        <fullName evidence="8">ATP synthase F1 sector epsilon subunit</fullName>
    </alternativeName>
    <alternativeName>
        <fullName evidence="8">F-ATPase epsilon subunit</fullName>
    </alternativeName>
</protein>
<comment type="caution">
    <text evidence="11">The sequence shown here is derived from an EMBL/GenBank/DDBJ whole genome shotgun (WGS) entry which is preliminary data.</text>
</comment>
<dbReference type="InterPro" id="IPR036771">
    <property type="entry name" value="ATPsynth_dsu/esu_N"/>
</dbReference>